<dbReference type="InterPro" id="IPR011029">
    <property type="entry name" value="DEATH-like_dom_sf"/>
</dbReference>
<proteinExistence type="predicted"/>
<reference evidence="3" key="1">
    <citation type="submission" date="2025-08" db="UniProtKB">
        <authorList>
            <consortium name="Ensembl"/>
        </authorList>
    </citation>
    <scope>IDENTIFICATION</scope>
</reference>
<dbReference type="InterPro" id="IPR004020">
    <property type="entry name" value="DAPIN"/>
</dbReference>
<evidence type="ECO:0000259" key="2">
    <source>
        <dbReference type="PROSITE" id="PS50824"/>
    </source>
</evidence>
<dbReference type="Proteomes" id="UP000261500">
    <property type="component" value="Unplaced"/>
</dbReference>
<dbReference type="CDD" id="cd08321">
    <property type="entry name" value="Pyrin_ASC-like"/>
    <property type="match status" value="1"/>
</dbReference>
<dbReference type="SMART" id="SM01289">
    <property type="entry name" value="PYRIN"/>
    <property type="match status" value="1"/>
</dbReference>
<organism evidence="3 4">
    <name type="scientific">Poecilia latipinna</name>
    <name type="common">sailfin molly</name>
    <dbReference type="NCBI Taxonomy" id="48699"/>
    <lineage>
        <taxon>Eukaryota</taxon>
        <taxon>Metazoa</taxon>
        <taxon>Chordata</taxon>
        <taxon>Craniata</taxon>
        <taxon>Vertebrata</taxon>
        <taxon>Euteleostomi</taxon>
        <taxon>Actinopterygii</taxon>
        <taxon>Neopterygii</taxon>
        <taxon>Teleostei</taxon>
        <taxon>Neoteleostei</taxon>
        <taxon>Acanthomorphata</taxon>
        <taxon>Ovalentaria</taxon>
        <taxon>Atherinomorphae</taxon>
        <taxon>Cyprinodontiformes</taxon>
        <taxon>Poeciliidae</taxon>
        <taxon>Poeciliinae</taxon>
        <taxon>Poecilia</taxon>
    </lineage>
</organism>
<dbReference type="GeneTree" id="ENSGT00940000177274"/>
<protein>
    <recommendedName>
        <fullName evidence="2">Pyrin domain-containing protein</fullName>
    </recommendedName>
</protein>
<dbReference type="Pfam" id="PF02758">
    <property type="entry name" value="PYRIN"/>
    <property type="match status" value="1"/>
</dbReference>
<dbReference type="STRING" id="48699.ENSPLAP00000028737"/>
<feature type="region of interest" description="Disordered" evidence="1">
    <location>
        <begin position="88"/>
        <end position="112"/>
    </location>
</feature>
<keyword evidence="4" id="KW-1185">Reference proteome</keyword>
<dbReference type="SUPFAM" id="SSF47986">
    <property type="entry name" value="DEATH domain"/>
    <property type="match status" value="1"/>
</dbReference>
<dbReference type="Gene3D" id="1.10.533.10">
    <property type="entry name" value="Death Domain, Fas"/>
    <property type="match status" value="1"/>
</dbReference>
<accession>A0A3B3VV26</accession>
<dbReference type="PROSITE" id="PS50824">
    <property type="entry name" value="DAPIN"/>
    <property type="match status" value="1"/>
</dbReference>
<feature type="domain" description="Pyrin" evidence="2">
    <location>
        <begin position="1"/>
        <end position="82"/>
    </location>
</feature>
<evidence type="ECO:0000256" key="1">
    <source>
        <dbReference type="SAM" id="MobiDB-lite"/>
    </source>
</evidence>
<dbReference type="Ensembl" id="ENSPLAT00000023015.1">
    <property type="protein sequence ID" value="ENSPLAP00000028737.1"/>
    <property type="gene ID" value="ENSPLAG00000018369.1"/>
</dbReference>
<sequence>MEEEHLIDIMDDLVDEEFNSFKWHLKKETWNGMEPIKPTKLQSADRMNLVDLMIQKYQETGAVQVVMNMFKKINRNDLVNKLGKLCPAAEETGPNRTGPTRTRPCRCPTCHD</sequence>
<feature type="compositionally biased region" description="Low complexity" evidence="1">
    <location>
        <begin position="92"/>
        <end position="106"/>
    </location>
</feature>
<dbReference type="AlphaFoldDB" id="A0A3B3VV26"/>
<evidence type="ECO:0000313" key="3">
    <source>
        <dbReference type="Ensembl" id="ENSPLAP00000028737.1"/>
    </source>
</evidence>
<name>A0A3B3VV26_9TELE</name>
<evidence type="ECO:0000313" key="4">
    <source>
        <dbReference type="Proteomes" id="UP000261500"/>
    </source>
</evidence>
<reference evidence="3" key="2">
    <citation type="submission" date="2025-09" db="UniProtKB">
        <authorList>
            <consortium name="Ensembl"/>
        </authorList>
    </citation>
    <scope>IDENTIFICATION</scope>
</reference>